<dbReference type="Gene3D" id="1.20.1740.10">
    <property type="entry name" value="Amino acid/polyamine transporter I"/>
    <property type="match status" value="1"/>
</dbReference>
<dbReference type="PANTHER" id="PTHR43341">
    <property type="entry name" value="AMINO ACID PERMEASE"/>
    <property type="match status" value="1"/>
</dbReference>
<evidence type="ECO:0000259" key="6">
    <source>
        <dbReference type="Pfam" id="PF00324"/>
    </source>
</evidence>
<feature type="transmembrane region" description="Helical" evidence="5">
    <location>
        <begin position="44"/>
        <end position="65"/>
    </location>
</feature>
<dbReference type="PANTHER" id="PTHR43341:SF37">
    <property type="entry name" value="AMINO ACID TRANSPORTER (EUROFUNG)"/>
    <property type="match status" value="1"/>
</dbReference>
<evidence type="ECO:0000313" key="8">
    <source>
        <dbReference type="Proteomes" id="UP000746612"/>
    </source>
</evidence>
<comment type="caution">
    <text evidence="7">The sequence shown here is derived from an EMBL/GenBank/DDBJ whole genome shotgun (WGS) entry which is preliminary data.</text>
</comment>
<dbReference type="EMBL" id="CAJPIJ010000116">
    <property type="protein sequence ID" value="CAG1980040.1"/>
    <property type="molecule type" value="Genomic_DNA"/>
</dbReference>
<evidence type="ECO:0000256" key="5">
    <source>
        <dbReference type="SAM" id="Phobius"/>
    </source>
</evidence>
<comment type="subcellular location">
    <subcellularLocation>
        <location evidence="1">Membrane</location>
        <topology evidence="1">Multi-pass membrane protein</topology>
    </subcellularLocation>
</comment>
<dbReference type="Proteomes" id="UP000746612">
    <property type="component" value="Unassembled WGS sequence"/>
</dbReference>
<dbReference type="GO" id="GO:0015171">
    <property type="term" value="F:amino acid transmembrane transporter activity"/>
    <property type="evidence" value="ECO:0007669"/>
    <property type="project" value="TreeGrafter"/>
</dbReference>
<keyword evidence="3 5" id="KW-1133">Transmembrane helix</keyword>
<feature type="transmembrane region" description="Helical" evidence="5">
    <location>
        <begin position="121"/>
        <end position="144"/>
    </location>
</feature>
<keyword evidence="2 5" id="KW-0812">Transmembrane</keyword>
<evidence type="ECO:0000313" key="7">
    <source>
        <dbReference type="EMBL" id="CAG1980040.1"/>
    </source>
</evidence>
<dbReference type="Pfam" id="PF00324">
    <property type="entry name" value="AA_permease"/>
    <property type="match status" value="1"/>
</dbReference>
<dbReference type="InterPro" id="IPR004841">
    <property type="entry name" value="AA-permease/SLC12A_dom"/>
</dbReference>
<dbReference type="InterPro" id="IPR050524">
    <property type="entry name" value="APC_YAT"/>
</dbReference>
<feature type="transmembrane region" description="Helical" evidence="5">
    <location>
        <begin position="12"/>
        <end position="32"/>
    </location>
</feature>
<dbReference type="GO" id="GO:0016020">
    <property type="term" value="C:membrane"/>
    <property type="evidence" value="ECO:0007669"/>
    <property type="project" value="UniProtKB-SubCell"/>
</dbReference>
<accession>A0A9N8NJC2</accession>
<sequence length="185" mass="21077">MAPKVMTKADSWGRPWYGLIPTMLLGGALSYLNVSHTGAHVFGWLSSLVALLAMFGWGMICFCHIRMRHALKVQGCSPADLPWQSFAWPWASYWGFGWCIFMICVQFYLALWPIGGSPSVVGFFSSYSSVVAIIVIFLGAKIYYRGPWLLDASKIDLDSDRRWYSTEEEQVQEKKSTIRKIWARM</sequence>
<proteinExistence type="predicted"/>
<keyword evidence="4 5" id="KW-0472">Membrane</keyword>
<protein>
    <recommendedName>
        <fullName evidence="6">Amino acid permease/ SLC12A domain-containing protein</fullName>
    </recommendedName>
</protein>
<feature type="domain" description="Amino acid permease/ SLC12A" evidence="6">
    <location>
        <begin position="1"/>
        <end position="145"/>
    </location>
</feature>
<name>A0A9N8NJC2_GIBZA</name>
<evidence type="ECO:0000256" key="4">
    <source>
        <dbReference type="ARBA" id="ARBA00023136"/>
    </source>
</evidence>
<organism evidence="7 8">
    <name type="scientific">Gibberella zeae</name>
    <name type="common">Wheat head blight fungus</name>
    <name type="synonym">Fusarium graminearum</name>
    <dbReference type="NCBI Taxonomy" id="5518"/>
    <lineage>
        <taxon>Eukaryota</taxon>
        <taxon>Fungi</taxon>
        <taxon>Dikarya</taxon>
        <taxon>Ascomycota</taxon>
        <taxon>Pezizomycotina</taxon>
        <taxon>Sordariomycetes</taxon>
        <taxon>Hypocreomycetidae</taxon>
        <taxon>Hypocreales</taxon>
        <taxon>Nectriaceae</taxon>
        <taxon>Fusarium</taxon>
    </lineage>
</organism>
<evidence type="ECO:0000256" key="2">
    <source>
        <dbReference type="ARBA" id="ARBA00022692"/>
    </source>
</evidence>
<feature type="transmembrane region" description="Helical" evidence="5">
    <location>
        <begin position="86"/>
        <end position="109"/>
    </location>
</feature>
<evidence type="ECO:0000256" key="3">
    <source>
        <dbReference type="ARBA" id="ARBA00022989"/>
    </source>
</evidence>
<evidence type="ECO:0000256" key="1">
    <source>
        <dbReference type="ARBA" id="ARBA00004141"/>
    </source>
</evidence>
<dbReference type="AlphaFoldDB" id="A0A9N8NJC2"/>
<gene>
    <name evidence="7" type="ORF">MDCFG202_LOCUS198049</name>
</gene>
<reference evidence="7" key="1">
    <citation type="submission" date="2021-03" db="EMBL/GenBank/DDBJ databases">
        <authorList>
            <person name="Alouane T."/>
            <person name="Langin T."/>
            <person name="Bonhomme L."/>
        </authorList>
    </citation>
    <scope>NUCLEOTIDE SEQUENCE</scope>
    <source>
        <strain evidence="7">MDC_Fg202</strain>
    </source>
</reference>